<keyword evidence="3" id="KW-1185">Reference proteome</keyword>
<proteinExistence type="predicted"/>
<dbReference type="AlphaFoldDB" id="A0A1I2HUM3"/>
<dbReference type="PROSITE" id="PS51272">
    <property type="entry name" value="SLH"/>
    <property type="match status" value="1"/>
</dbReference>
<sequence length="139" mass="15314">MNGFQPDKPMTRFEMMKWMASGLAASDKSFKQALADTANTLLPTPETYKGGIADKQVPFIAVIRGTGIITGMQDGMFRPADPVSKAELAASLLRCLDYHHFVNGYSKRYKFVRLEELGMSLEAAIADAYDTGYMPHLGV</sequence>
<reference evidence="3" key="1">
    <citation type="submission" date="2016-10" db="EMBL/GenBank/DDBJ databases">
        <authorList>
            <person name="Varghese N."/>
            <person name="Submissions S."/>
        </authorList>
    </citation>
    <scope>NUCLEOTIDE SEQUENCE [LARGE SCALE GENOMIC DNA]</scope>
    <source>
        <strain evidence="3">CGMCC 1.10223</strain>
    </source>
</reference>
<name>A0A1I2HUM3_9BACL</name>
<organism evidence="2 3">
    <name type="scientific">Paenibacillus algorifonticola</name>
    <dbReference type="NCBI Taxonomy" id="684063"/>
    <lineage>
        <taxon>Bacteria</taxon>
        <taxon>Bacillati</taxon>
        <taxon>Bacillota</taxon>
        <taxon>Bacilli</taxon>
        <taxon>Bacillales</taxon>
        <taxon>Paenibacillaceae</taxon>
        <taxon>Paenibacillus</taxon>
    </lineage>
</organism>
<protein>
    <submittedName>
        <fullName evidence="2">S-layer homology domain-containing protein</fullName>
    </submittedName>
</protein>
<accession>A0A1I2HUM3</accession>
<dbReference type="OrthoDB" id="5845122at2"/>
<dbReference type="EMBL" id="FONN01000027">
    <property type="protein sequence ID" value="SFF33629.1"/>
    <property type="molecule type" value="Genomic_DNA"/>
</dbReference>
<gene>
    <name evidence="2" type="ORF">SAMN04487969_12730</name>
</gene>
<evidence type="ECO:0000313" key="3">
    <source>
        <dbReference type="Proteomes" id="UP000183410"/>
    </source>
</evidence>
<feature type="domain" description="SLH" evidence="1">
    <location>
        <begin position="43"/>
        <end position="106"/>
    </location>
</feature>
<evidence type="ECO:0000313" key="2">
    <source>
        <dbReference type="EMBL" id="SFF33629.1"/>
    </source>
</evidence>
<dbReference type="Pfam" id="PF00395">
    <property type="entry name" value="SLH"/>
    <property type="match status" value="1"/>
</dbReference>
<evidence type="ECO:0000259" key="1">
    <source>
        <dbReference type="PROSITE" id="PS51272"/>
    </source>
</evidence>
<dbReference type="Proteomes" id="UP000183410">
    <property type="component" value="Unassembled WGS sequence"/>
</dbReference>
<dbReference type="RefSeq" id="WP_046234036.1">
    <property type="nucleotide sequence ID" value="NZ_FONN01000027.1"/>
</dbReference>
<dbReference type="InterPro" id="IPR001119">
    <property type="entry name" value="SLH_dom"/>
</dbReference>